<name>A0ACB8BXK6_9AGAM</name>
<dbReference type="Proteomes" id="UP000790709">
    <property type="component" value="Unassembled WGS sequence"/>
</dbReference>
<gene>
    <name evidence="1" type="ORF">BV22DRAFT_1043988</name>
</gene>
<evidence type="ECO:0000313" key="2">
    <source>
        <dbReference type="Proteomes" id="UP000790709"/>
    </source>
</evidence>
<dbReference type="EMBL" id="MU266342">
    <property type="protein sequence ID" value="KAH7929378.1"/>
    <property type="molecule type" value="Genomic_DNA"/>
</dbReference>
<reference evidence="1" key="1">
    <citation type="journal article" date="2021" name="New Phytol.">
        <title>Evolutionary innovations through gain and loss of genes in the ectomycorrhizal Boletales.</title>
        <authorList>
            <person name="Wu G."/>
            <person name="Miyauchi S."/>
            <person name="Morin E."/>
            <person name="Kuo A."/>
            <person name="Drula E."/>
            <person name="Varga T."/>
            <person name="Kohler A."/>
            <person name="Feng B."/>
            <person name="Cao Y."/>
            <person name="Lipzen A."/>
            <person name="Daum C."/>
            <person name="Hundley H."/>
            <person name="Pangilinan J."/>
            <person name="Johnson J."/>
            <person name="Barry K."/>
            <person name="LaButti K."/>
            <person name="Ng V."/>
            <person name="Ahrendt S."/>
            <person name="Min B."/>
            <person name="Choi I.G."/>
            <person name="Park H."/>
            <person name="Plett J.M."/>
            <person name="Magnuson J."/>
            <person name="Spatafora J.W."/>
            <person name="Nagy L.G."/>
            <person name="Henrissat B."/>
            <person name="Grigoriev I.V."/>
            <person name="Yang Z.L."/>
            <person name="Xu J."/>
            <person name="Martin F.M."/>
        </authorList>
    </citation>
    <scope>NUCLEOTIDE SEQUENCE</scope>
    <source>
        <strain evidence="1">KUC20120723A-06</strain>
    </source>
</reference>
<protein>
    <submittedName>
        <fullName evidence="1">Uncharacterized protein</fullName>
    </submittedName>
</protein>
<comment type="caution">
    <text evidence="1">The sequence shown here is derived from an EMBL/GenBank/DDBJ whole genome shotgun (WGS) entry which is preliminary data.</text>
</comment>
<keyword evidence="2" id="KW-1185">Reference proteome</keyword>
<accession>A0ACB8BXK6</accession>
<evidence type="ECO:0000313" key="1">
    <source>
        <dbReference type="EMBL" id="KAH7929378.1"/>
    </source>
</evidence>
<organism evidence="1 2">
    <name type="scientific">Leucogyrophana mollusca</name>
    <dbReference type="NCBI Taxonomy" id="85980"/>
    <lineage>
        <taxon>Eukaryota</taxon>
        <taxon>Fungi</taxon>
        <taxon>Dikarya</taxon>
        <taxon>Basidiomycota</taxon>
        <taxon>Agaricomycotina</taxon>
        <taxon>Agaricomycetes</taxon>
        <taxon>Agaricomycetidae</taxon>
        <taxon>Boletales</taxon>
        <taxon>Boletales incertae sedis</taxon>
        <taxon>Leucogyrophana</taxon>
    </lineage>
</organism>
<sequence length="144" mass="16253">MSLFLIVLFICLFIFGFANAECQYASASDMTRYGDSIPWKFRVYTGKNCTGEHWEGFRGHVYTSYVGDCTGCLALGSSVSNKVESFVFSTSGAWFDYEYEAKTLLAVHVCIGKSKGKWMKNTSQQGKTMSAFKVCYEKQYDYAL</sequence>
<proteinExistence type="predicted"/>